<feature type="coiled-coil region" evidence="1">
    <location>
        <begin position="163"/>
        <end position="190"/>
    </location>
</feature>
<sequence length="384" mass="43339">MRHLEDDRYMRDGYAGLEVLTTMECFSATDLADLNELVGEAEDVNEFFLRPRAGPPPSPTELEALLDSVHMRRELASILSVYDPHDLALRAFSMTTFMRRLLIRYRTIRGEMQATGSSTIEKLLTAQKESSQFEAHVTRLQGQWRAVFNDLKGTKEATAARYRADFNKLMAEHEVEKQALRDRIAALEFKLKTSSTWVESLESQVFNVDRMMNFLNRNQTKVTGNWKRLEELLKHHRSGTTPPTEWQTLISVTSADDAFTDPGPFEFRHDGDTDTEEKGDDGSESSEGSTGSRGKRVTIVDVTGEAPPGKTSSSERRSSGGKRRHKAVARVVNRPIAWDPTRKMRAPWTKNIQSMKTLHALHSPGFPLCGASFGRIFSWPCGLD</sequence>
<evidence type="ECO:0000256" key="2">
    <source>
        <dbReference type="SAM" id="MobiDB-lite"/>
    </source>
</evidence>
<dbReference type="EMBL" id="JH159153">
    <property type="protein sequence ID" value="EGZ20594.1"/>
    <property type="molecule type" value="Genomic_DNA"/>
</dbReference>
<keyword evidence="4" id="KW-1185">Reference proteome</keyword>
<dbReference type="RefSeq" id="XP_009523311.1">
    <property type="nucleotide sequence ID" value="XM_009525016.1"/>
</dbReference>
<organism evidence="3 4">
    <name type="scientific">Phytophthora sojae (strain P6497)</name>
    <name type="common">Soybean stem and root rot agent</name>
    <name type="synonym">Phytophthora megasperma f. sp. glycines</name>
    <dbReference type="NCBI Taxonomy" id="1094619"/>
    <lineage>
        <taxon>Eukaryota</taxon>
        <taxon>Sar</taxon>
        <taxon>Stramenopiles</taxon>
        <taxon>Oomycota</taxon>
        <taxon>Peronosporomycetes</taxon>
        <taxon>Peronosporales</taxon>
        <taxon>Peronosporaceae</taxon>
        <taxon>Phytophthora</taxon>
    </lineage>
</organism>
<evidence type="ECO:0000256" key="1">
    <source>
        <dbReference type="SAM" id="Coils"/>
    </source>
</evidence>
<feature type="compositionally biased region" description="Acidic residues" evidence="2">
    <location>
        <begin position="273"/>
        <end position="284"/>
    </location>
</feature>
<proteinExistence type="predicted"/>
<gene>
    <name evidence="3" type="ORF">PHYSODRAFT_259662</name>
</gene>
<dbReference type="Proteomes" id="UP000002640">
    <property type="component" value="Unassembled WGS sequence"/>
</dbReference>
<evidence type="ECO:0000313" key="4">
    <source>
        <dbReference type="Proteomes" id="UP000002640"/>
    </source>
</evidence>
<evidence type="ECO:0000313" key="3">
    <source>
        <dbReference type="EMBL" id="EGZ20594.1"/>
    </source>
</evidence>
<dbReference type="AlphaFoldDB" id="G4ZAW6"/>
<dbReference type="InParanoid" id="G4ZAW6"/>
<protein>
    <submittedName>
        <fullName evidence="3">Uncharacterized protein</fullName>
    </submittedName>
</protein>
<dbReference type="OMA" id="RIFSWPC"/>
<dbReference type="KEGG" id="psoj:PHYSODRAFT_259662"/>
<accession>G4ZAW6</accession>
<reference evidence="3 4" key="1">
    <citation type="journal article" date="2006" name="Science">
        <title>Phytophthora genome sequences uncover evolutionary origins and mechanisms of pathogenesis.</title>
        <authorList>
            <person name="Tyler B.M."/>
            <person name="Tripathy S."/>
            <person name="Zhang X."/>
            <person name="Dehal P."/>
            <person name="Jiang R.H."/>
            <person name="Aerts A."/>
            <person name="Arredondo F.D."/>
            <person name="Baxter L."/>
            <person name="Bensasson D."/>
            <person name="Beynon J.L."/>
            <person name="Chapman J."/>
            <person name="Damasceno C.M."/>
            <person name="Dorrance A.E."/>
            <person name="Dou D."/>
            <person name="Dickerman A.W."/>
            <person name="Dubchak I.L."/>
            <person name="Garbelotto M."/>
            <person name="Gijzen M."/>
            <person name="Gordon S.G."/>
            <person name="Govers F."/>
            <person name="Grunwald N.J."/>
            <person name="Huang W."/>
            <person name="Ivors K.L."/>
            <person name="Jones R.W."/>
            <person name="Kamoun S."/>
            <person name="Krampis K."/>
            <person name="Lamour K.H."/>
            <person name="Lee M.K."/>
            <person name="McDonald W.H."/>
            <person name="Medina M."/>
            <person name="Meijer H.J."/>
            <person name="Nordberg E.K."/>
            <person name="Maclean D.J."/>
            <person name="Ospina-Giraldo M.D."/>
            <person name="Morris P.F."/>
            <person name="Phuntumart V."/>
            <person name="Putnam N.H."/>
            <person name="Rash S."/>
            <person name="Rose J.K."/>
            <person name="Sakihama Y."/>
            <person name="Salamov A.A."/>
            <person name="Savidor A."/>
            <person name="Scheuring C.F."/>
            <person name="Smith B.M."/>
            <person name="Sobral B.W."/>
            <person name="Terry A."/>
            <person name="Torto-Alalibo T.A."/>
            <person name="Win J."/>
            <person name="Xu Z."/>
            <person name="Zhang H."/>
            <person name="Grigoriev I.V."/>
            <person name="Rokhsar D.S."/>
            <person name="Boore J.L."/>
        </authorList>
    </citation>
    <scope>NUCLEOTIDE SEQUENCE [LARGE SCALE GENOMIC DNA]</scope>
    <source>
        <strain evidence="3 4">P6497</strain>
    </source>
</reference>
<name>G4ZAW6_PHYSP</name>
<dbReference type="SMR" id="G4ZAW6"/>
<feature type="region of interest" description="Disordered" evidence="2">
    <location>
        <begin position="258"/>
        <end position="327"/>
    </location>
</feature>
<keyword evidence="1" id="KW-0175">Coiled coil</keyword>
<dbReference type="GeneID" id="20639103"/>